<dbReference type="EMBL" id="BLRV01000050">
    <property type="protein sequence ID" value="GFP21458.1"/>
    <property type="molecule type" value="Genomic_DNA"/>
</dbReference>
<dbReference type="InterPro" id="IPR011856">
    <property type="entry name" value="tRNA_endonuc-like_dom_sf"/>
</dbReference>
<protein>
    <recommendedName>
        <fullName evidence="3">DUF4268 domain-containing protein</fullName>
    </recommendedName>
</protein>
<evidence type="ECO:0000313" key="2">
    <source>
        <dbReference type="Proteomes" id="UP000580051"/>
    </source>
</evidence>
<organism evidence="1 2">
    <name type="scientific">Candidatus Hakubella thermalkaliphila</name>
    <dbReference type="NCBI Taxonomy" id="2754717"/>
    <lineage>
        <taxon>Bacteria</taxon>
        <taxon>Bacillati</taxon>
        <taxon>Actinomycetota</taxon>
        <taxon>Actinomycetota incertae sedis</taxon>
        <taxon>Candidatus Hakubellales</taxon>
        <taxon>Candidatus Hakubellaceae</taxon>
        <taxon>Candidatus Hakubella</taxon>
    </lineage>
</organism>
<dbReference type="AlphaFoldDB" id="A0A6V8NMD9"/>
<dbReference type="RefSeq" id="WP_176226592.1">
    <property type="nucleotide sequence ID" value="NZ_BLRV01000050.1"/>
</dbReference>
<dbReference type="GO" id="GO:0003676">
    <property type="term" value="F:nucleic acid binding"/>
    <property type="evidence" value="ECO:0007669"/>
    <property type="project" value="InterPro"/>
</dbReference>
<sequence length="363" mass="42386">MTLYRLEGDRLVPFQQEDFSEYEDTLETWIEQNSTVVLDGETLLFIGRQQVTAFGKNLDLLGVDSDGNTIIVELKKGRAPREVLAQALEYTAWVQTLSYEDLDRIALQYFEKRNYPYKSLMHAYREVFLSPAEVEGEEELETRFNQRQRMFIIAQKIGPEVEAVARFLRKAGVDIYCMEFAYYVDQSGQKLLDTEIMVGREEVETPPYPPKPNPFREPLERIEVLVRERLEEDFNTIKASKPKKDWGKWFYFPKTPYEGKDFNLYFRKNNTIRVSLAINIPINGEEICDFFQQRAKEIEHKLGSGVKLGKTGEKTFSIYEDISWSGNLDDVEGLIEPIAERVATYISFLYPMAREYDEKDRKG</sequence>
<proteinExistence type="predicted"/>
<dbReference type="Proteomes" id="UP000580051">
    <property type="component" value="Unassembled WGS sequence"/>
</dbReference>
<dbReference type="Gene3D" id="3.40.1350.10">
    <property type="match status" value="1"/>
</dbReference>
<name>A0A6V8NMD9_9ACTN</name>
<comment type="caution">
    <text evidence="1">The sequence shown here is derived from an EMBL/GenBank/DDBJ whole genome shotgun (WGS) entry which is preliminary data.</text>
</comment>
<evidence type="ECO:0008006" key="3">
    <source>
        <dbReference type="Google" id="ProtNLM"/>
    </source>
</evidence>
<evidence type="ECO:0000313" key="1">
    <source>
        <dbReference type="EMBL" id="GFP21458.1"/>
    </source>
</evidence>
<reference evidence="1 2" key="1">
    <citation type="journal article" date="2020" name="Front. Microbiol.">
        <title>Single-cell genomics of novel Actinobacteria with the Wood-Ljungdahl pathway discovered in a serpentinizing system.</title>
        <authorList>
            <person name="Merino N."/>
            <person name="Kawai M."/>
            <person name="Boyd E.S."/>
            <person name="Colman D.R."/>
            <person name="McGlynn S.E."/>
            <person name="Nealson K.H."/>
            <person name="Kurokawa K."/>
            <person name="Hongoh Y."/>
        </authorList>
    </citation>
    <scope>NUCLEOTIDE SEQUENCE [LARGE SCALE GENOMIC DNA]</scope>
    <source>
        <strain evidence="1 2">S06</strain>
    </source>
</reference>
<gene>
    <name evidence="1" type="ORF">HKBW3S06_00685</name>
</gene>
<accession>A0A6V8NMD9</accession>